<dbReference type="EMBL" id="CP106735">
    <property type="protein sequence ID" value="UXX78106.1"/>
    <property type="molecule type" value="Genomic_DNA"/>
</dbReference>
<evidence type="ECO:0000256" key="3">
    <source>
        <dbReference type="ARBA" id="ARBA00022729"/>
    </source>
</evidence>
<keyword evidence="4" id="KW-0472">Membrane</keyword>
<dbReference type="Pfam" id="PF14322">
    <property type="entry name" value="SusD-like_3"/>
    <property type="match status" value="1"/>
</dbReference>
<evidence type="ECO:0000259" key="6">
    <source>
        <dbReference type="Pfam" id="PF07980"/>
    </source>
</evidence>
<gene>
    <name evidence="8" type="ORF">N7E81_12130</name>
</gene>
<organism evidence="8 9">
    <name type="scientific">Reichenbachiella carrageenanivorans</name>
    <dbReference type="NCBI Taxonomy" id="2979869"/>
    <lineage>
        <taxon>Bacteria</taxon>
        <taxon>Pseudomonadati</taxon>
        <taxon>Bacteroidota</taxon>
        <taxon>Cytophagia</taxon>
        <taxon>Cytophagales</taxon>
        <taxon>Reichenbachiellaceae</taxon>
        <taxon>Reichenbachiella</taxon>
    </lineage>
</organism>
<dbReference type="RefSeq" id="WP_263049852.1">
    <property type="nucleotide sequence ID" value="NZ_CP106735.1"/>
</dbReference>
<sequence length="577" mass="65285">MKNQLVKNIFMILCSIAVWSCSDEDFGLEQVNPNGPSTDNYWSNLDRTESTLISAYSGLLHHDLLGIIQESVRSDLAFATIRTNPSGPLTQWYYQQFLNSDPSSTKRWESQYKVIFFANQVIEGLENLPEEEKADQARWTNQMAQARFLRGLMHFYLHSGFNNGEIIIRDYVPTSLEDFNLETSSSEEVVKFFRADLKYAYQNLPAQNDDGSGAYKATAGAAATALGTSYLYQAEYDSAITVFKDVINNADYGYQLEDHSVLFTEAGENNREAIFEINYTVDFKLDESQWTEESLSSRLARASVNTGNERFSPSAWITDAYQKEPLNTQDARNFVNGNLRPVSLRASQMIALVQDTVTSYYLKSSVPQGIAFNSLTPSYWKKYTNHDIAASEGDTGGTDWKSGRNVTVMRLADVHLMLAEALIQQNNDIAGAITHINKIRDRWALQLIGPDQATGDDYDGVTYDATTLMEHLMYIERPLELSAEGHAIRTIDLRRWGVTKQRFEELAQETYYLTEFEYKDEAGGIAKRNKAYLNKGVAPGNEEVIDYEYDLAASNYIESVHGYLPIPLEEERNNSSQ</sequence>
<keyword evidence="5" id="KW-0998">Cell outer membrane</keyword>
<dbReference type="Gene3D" id="1.25.40.390">
    <property type="match status" value="1"/>
</dbReference>
<protein>
    <submittedName>
        <fullName evidence="8">RagB/SusD family nutrient uptake outer membrane protein</fullName>
    </submittedName>
</protein>
<evidence type="ECO:0000256" key="5">
    <source>
        <dbReference type="ARBA" id="ARBA00023237"/>
    </source>
</evidence>
<dbReference type="Proteomes" id="UP001062165">
    <property type="component" value="Chromosome"/>
</dbReference>
<feature type="domain" description="RagB/SusD" evidence="6">
    <location>
        <begin position="305"/>
        <end position="574"/>
    </location>
</feature>
<keyword evidence="3" id="KW-0732">Signal</keyword>
<evidence type="ECO:0000259" key="7">
    <source>
        <dbReference type="Pfam" id="PF14322"/>
    </source>
</evidence>
<evidence type="ECO:0000256" key="4">
    <source>
        <dbReference type="ARBA" id="ARBA00023136"/>
    </source>
</evidence>
<comment type="similarity">
    <text evidence="2">Belongs to the SusD family.</text>
</comment>
<accession>A0ABY6CW09</accession>
<proteinExistence type="inferred from homology"/>
<evidence type="ECO:0000256" key="1">
    <source>
        <dbReference type="ARBA" id="ARBA00004442"/>
    </source>
</evidence>
<keyword evidence="9" id="KW-1185">Reference proteome</keyword>
<reference evidence="8" key="1">
    <citation type="submission" date="2022-10" db="EMBL/GenBank/DDBJ databases">
        <title>Comparative genomics and taxonomic characterization of three novel marine species of genus Reichenbachiella exhibiting antioxidant and polysaccharide degradation activities.</title>
        <authorList>
            <person name="Muhammad N."/>
            <person name="Lee Y.-J."/>
            <person name="Ko J."/>
            <person name="Kim S.-G."/>
        </authorList>
    </citation>
    <scope>NUCLEOTIDE SEQUENCE</scope>
    <source>
        <strain evidence="8">Wsw4-B4</strain>
    </source>
</reference>
<name>A0ABY6CW09_9BACT</name>
<comment type="subcellular location">
    <subcellularLocation>
        <location evidence="1">Cell outer membrane</location>
    </subcellularLocation>
</comment>
<dbReference type="SUPFAM" id="SSF48452">
    <property type="entry name" value="TPR-like"/>
    <property type="match status" value="1"/>
</dbReference>
<dbReference type="Pfam" id="PF07980">
    <property type="entry name" value="SusD_RagB"/>
    <property type="match status" value="1"/>
</dbReference>
<evidence type="ECO:0000313" key="9">
    <source>
        <dbReference type="Proteomes" id="UP001062165"/>
    </source>
</evidence>
<feature type="domain" description="SusD-like N-terminal" evidence="7">
    <location>
        <begin position="91"/>
        <end position="231"/>
    </location>
</feature>
<dbReference type="InterPro" id="IPR033985">
    <property type="entry name" value="SusD-like_N"/>
</dbReference>
<dbReference type="InterPro" id="IPR012944">
    <property type="entry name" value="SusD_RagB_dom"/>
</dbReference>
<evidence type="ECO:0000256" key="2">
    <source>
        <dbReference type="ARBA" id="ARBA00006275"/>
    </source>
</evidence>
<dbReference type="InterPro" id="IPR011990">
    <property type="entry name" value="TPR-like_helical_dom_sf"/>
</dbReference>
<evidence type="ECO:0000313" key="8">
    <source>
        <dbReference type="EMBL" id="UXX78106.1"/>
    </source>
</evidence>